<feature type="transmembrane region" description="Helical" evidence="1">
    <location>
        <begin position="12"/>
        <end position="29"/>
    </location>
</feature>
<gene>
    <name evidence="3" type="ORF">G3570_00290</name>
</gene>
<reference evidence="3 4" key="1">
    <citation type="submission" date="2020-02" db="EMBL/GenBank/DDBJ databases">
        <title>Balneolaceae bacterium YR4-1, complete genome.</title>
        <authorList>
            <person name="Li Y."/>
            <person name="Wu S."/>
        </authorList>
    </citation>
    <scope>NUCLEOTIDE SEQUENCE [LARGE SCALE GENOMIC DNA]</scope>
    <source>
        <strain evidence="3 4">YR4-1</strain>
    </source>
</reference>
<keyword evidence="1" id="KW-0812">Transmembrane</keyword>
<dbReference type="InterPro" id="IPR036890">
    <property type="entry name" value="HATPase_C_sf"/>
</dbReference>
<proteinExistence type="predicted"/>
<dbReference type="SUPFAM" id="SSF55874">
    <property type="entry name" value="ATPase domain of HSP90 chaperone/DNA topoisomerase II/histidine kinase"/>
    <property type="match status" value="1"/>
</dbReference>
<keyword evidence="4" id="KW-1185">Reference proteome</keyword>
<name>A0A6M1SQR5_9BACT</name>
<dbReference type="Gene3D" id="3.30.565.10">
    <property type="entry name" value="Histidine kinase-like ATPase, C-terminal domain"/>
    <property type="match status" value="1"/>
</dbReference>
<sequence length="358" mass="41270">MQITKVKITEWGVQLLAVLVFVLVAVDNYERSTRYIPEARSIGLLITTNINLIFWHIIIYGLWTLTWFLFYFGIYKRFEHSLKKKVLGGFAGWIIFSLTQMGLVFIITKLPSLQPNATDSILNFPVTYELGQTIFVIYFIIGVIAFMTQTAMQFLYRYRELEQADHMQSELALIRSQLRPHFFFNTLNNLYAMALETKNEALADGIQNLTGMMRYTLKHSTRDLVPLSDEWNYVSQYIELQKLRFDPEMVEITVQTSGNIEEARIAPMILINFVENAFKHGVSYEGKSIIMINLIVTNSSLALTVKNSNHPSDKDTGISGIGTVQTQKILSLYYDDDYDLDITSTKEWHKVVLKLPVR</sequence>
<evidence type="ECO:0000256" key="1">
    <source>
        <dbReference type="SAM" id="Phobius"/>
    </source>
</evidence>
<dbReference type="Proteomes" id="UP000473278">
    <property type="component" value="Unassembled WGS sequence"/>
</dbReference>
<keyword evidence="1" id="KW-0472">Membrane</keyword>
<keyword evidence="3" id="KW-0418">Kinase</keyword>
<protein>
    <submittedName>
        <fullName evidence="3">Histidine kinase</fullName>
    </submittedName>
</protein>
<feature type="transmembrane region" description="Helical" evidence="1">
    <location>
        <begin position="130"/>
        <end position="148"/>
    </location>
</feature>
<feature type="domain" description="Signal transduction histidine kinase internal region" evidence="2">
    <location>
        <begin position="170"/>
        <end position="247"/>
    </location>
</feature>
<dbReference type="GO" id="GO:0000155">
    <property type="term" value="F:phosphorelay sensor kinase activity"/>
    <property type="evidence" value="ECO:0007669"/>
    <property type="project" value="InterPro"/>
</dbReference>
<keyword evidence="1" id="KW-1133">Transmembrane helix</keyword>
<dbReference type="AlphaFoldDB" id="A0A6M1SQR5"/>
<dbReference type="RefSeq" id="WP_165138040.1">
    <property type="nucleotide sequence ID" value="NZ_JAALLT010000001.1"/>
</dbReference>
<dbReference type="InterPro" id="IPR050640">
    <property type="entry name" value="Bact_2-comp_sensor_kinase"/>
</dbReference>
<dbReference type="GO" id="GO:0016020">
    <property type="term" value="C:membrane"/>
    <property type="evidence" value="ECO:0007669"/>
    <property type="project" value="InterPro"/>
</dbReference>
<dbReference type="PANTHER" id="PTHR34220">
    <property type="entry name" value="SENSOR HISTIDINE KINASE YPDA"/>
    <property type="match status" value="1"/>
</dbReference>
<dbReference type="PANTHER" id="PTHR34220:SF7">
    <property type="entry name" value="SENSOR HISTIDINE KINASE YPDA"/>
    <property type="match status" value="1"/>
</dbReference>
<comment type="caution">
    <text evidence="3">The sequence shown here is derived from an EMBL/GenBank/DDBJ whole genome shotgun (WGS) entry which is preliminary data.</text>
</comment>
<dbReference type="Pfam" id="PF06580">
    <property type="entry name" value="His_kinase"/>
    <property type="match status" value="1"/>
</dbReference>
<feature type="transmembrane region" description="Helical" evidence="1">
    <location>
        <begin position="53"/>
        <end position="74"/>
    </location>
</feature>
<evidence type="ECO:0000313" key="3">
    <source>
        <dbReference type="EMBL" id="NGP75052.1"/>
    </source>
</evidence>
<evidence type="ECO:0000313" key="4">
    <source>
        <dbReference type="Proteomes" id="UP000473278"/>
    </source>
</evidence>
<keyword evidence="3" id="KW-0808">Transferase</keyword>
<dbReference type="InterPro" id="IPR010559">
    <property type="entry name" value="Sig_transdc_His_kin_internal"/>
</dbReference>
<dbReference type="EMBL" id="JAALLT010000001">
    <property type="protein sequence ID" value="NGP75052.1"/>
    <property type="molecule type" value="Genomic_DNA"/>
</dbReference>
<evidence type="ECO:0000259" key="2">
    <source>
        <dbReference type="Pfam" id="PF06580"/>
    </source>
</evidence>
<accession>A0A6M1SQR5</accession>
<feature type="transmembrane region" description="Helical" evidence="1">
    <location>
        <begin position="86"/>
        <end position="110"/>
    </location>
</feature>
<organism evidence="3 4">
    <name type="scientific">Halalkalibaculum roseum</name>
    <dbReference type="NCBI Taxonomy" id="2709311"/>
    <lineage>
        <taxon>Bacteria</taxon>
        <taxon>Pseudomonadati</taxon>
        <taxon>Balneolota</taxon>
        <taxon>Balneolia</taxon>
        <taxon>Balneolales</taxon>
        <taxon>Balneolaceae</taxon>
        <taxon>Halalkalibaculum</taxon>
    </lineage>
</organism>